<dbReference type="GO" id="GO:0004714">
    <property type="term" value="F:transmembrane receptor protein tyrosine kinase activity"/>
    <property type="evidence" value="ECO:0007669"/>
    <property type="project" value="InterPro"/>
</dbReference>
<protein>
    <recommendedName>
        <fullName evidence="7">Protein kinase domain-containing protein</fullName>
    </recommendedName>
</protein>
<dbReference type="InterPro" id="IPR011009">
    <property type="entry name" value="Kinase-like_dom_sf"/>
</dbReference>
<accession>A0A2U1MNJ8</accession>
<reference evidence="8 9" key="1">
    <citation type="journal article" date="2018" name="Mol. Plant">
        <title>The genome of Artemisia annua provides insight into the evolution of Asteraceae family and artemisinin biosynthesis.</title>
        <authorList>
            <person name="Shen Q."/>
            <person name="Zhang L."/>
            <person name="Liao Z."/>
            <person name="Wang S."/>
            <person name="Yan T."/>
            <person name="Shi P."/>
            <person name="Liu M."/>
            <person name="Fu X."/>
            <person name="Pan Q."/>
            <person name="Wang Y."/>
            <person name="Lv Z."/>
            <person name="Lu X."/>
            <person name="Zhang F."/>
            <person name="Jiang W."/>
            <person name="Ma Y."/>
            <person name="Chen M."/>
            <person name="Hao X."/>
            <person name="Li L."/>
            <person name="Tang Y."/>
            <person name="Lv G."/>
            <person name="Zhou Y."/>
            <person name="Sun X."/>
            <person name="Brodelius P.E."/>
            <person name="Rose J.K.C."/>
            <person name="Tang K."/>
        </authorList>
    </citation>
    <scope>NUCLEOTIDE SEQUENCE [LARGE SCALE GENOMIC DNA]</scope>
    <source>
        <strain evidence="9">cv. Huhao1</strain>
        <tissue evidence="8">Leaf</tissue>
    </source>
</reference>
<dbReference type="InterPro" id="IPR000719">
    <property type="entry name" value="Prot_kinase_dom"/>
</dbReference>
<dbReference type="Pfam" id="PF07714">
    <property type="entry name" value="PK_Tyr_Ser-Thr"/>
    <property type="match status" value="3"/>
</dbReference>
<dbReference type="FunFam" id="3.30.200.20:FF:000039">
    <property type="entry name" value="receptor-like protein kinase FERONIA"/>
    <property type="match status" value="1"/>
</dbReference>
<keyword evidence="1" id="KW-0723">Serine/threonine-protein kinase</keyword>
<dbReference type="SUPFAM" id="SSF56112">
    <property type="entry name" value="Protein kinase-like (PK-like)"/>
    <property type="match status" value="2"/>
</dbReference>
<dbReference type="PANTHER" id="PTHR27003:SF361">
    <property type="entry name" value="PROTEIN KINASE DOMAIN-CONTAINING PROTEIN"/>
    <property type="match status" value="1"/>
</dbReference>
<keyword evidence="4" id="KW-0418">Kinase</keyword>
<dbReference type="InterPro" id="IPR001245">
    <property type="entry name" value="Ser-Thr/Tyr_kinase_cat_dom"/>
</dbReference>
<evidence type="ECO:0000259" key="7">
    <source>
        <dbReference type="PROSITE" id="PS50011"/>
    </source>
</evidence>
<evidence type="ECO:0000256" key="2">
    <source>
        <dbReference type="ARBA" id="ARBA00022679"/>
    </source>
</evidence>
<dbReference type="InterPro" id="IPR058594">
    <property type="entry name" value="PB1-like_dom_pln"/>
</dbReference>
<keyword evidence="2" id="KW-0808">Transferase</keyword>
<evidence type="ECO:0000256" key="6">
    <source>
        <dbReference type="SAM" id="Phobius"/>
    </source>
</evidence>
<dbReference type="Pfam" id="PF26130">
    <property type="entry name" value="PB1-like"/>
    <property type="match status" value="1"/>
</dbReference>
<keyword evidence="3" id="KW-0547">Nucleotide-binding</keyword>
<evidence type="ECO:0000256" key="1">
    <source>
        <dbReference type="ARBA" id="ARBA00022527"/>
    </source>
</evidence>
<dbReference type="GO" id="GO:0005886">
    <property type="term" value="C:plasma membrane"/>
    <property type="evidence" value="ECO:0007669"/>
    <property type="project" value="TreeGrafter"/>
</dbReference>
<keyword evidence="6" id="KW-0472">Membrane</keyword>
<evidence type="ECO:0000313" key="8">
    <source>
        <dbReference type="EMBL" id="PWA62796.1"/>
    </source>
</evidence>
<keyword evidence="5" id="KW-0067">ATP-binding</keyword>
<evidence type="ECO:0000256" key="5">
    <source>
        <dbReference type="ARBA" id="ARBA00022840"/>
    </source>
</evidence>
<dbReference type="PANTHER" id="PTHR27003">
    <property type="entry name" value="OS07G0166700 PROTEIN"/>
    <property type="match status" value="1"/>
</dbReference>
<dbReference type="Gene3D" id="1.10.510.10">
    <property type="entry name" value="Transferase(Phosphotransferase) domain 1"/>
    <property type="match status" value="3"/>
</dbReference>
<organism evidence="8 9">
    <name type="scientific">Artemisia annua</name>
    <name type="common">Sweet wormwood</name>
    <dbReference type="NCBI Taxonomy" id="35608"/>
    <lineage>
        <taxon>Eukaryota</taxon>
        <taxon>Viridiplantae</taxon>
        <taxon>Streptophyta</taxon>
        <taxon>Embryophyta</taxon>
        <taxon>Tracheophyta</taxon>
        <taxon>Spermatophyta</taxon>
        <taxon>Magnoliopsida</taxon>
        <taxon>eudicotyledons</taxon>
        <taxon>Gunneridae</taxon>
        <taxon>Pentapetalae</taxon>
        <taxon>asterids</taxon>
        <taxon>campanulids</taxon>
        <taxon>Asterales</taxon>
        <taxon>Asteraceae</taxon>
        <taxon>Asteroideae</taxon>
        <taxon>Anthemideae</taxon>
        <taxon>Artemisiinae</taxon>
        <taxon>Artemisia</taxon>
    </lineage>
</organism>
<dbReference type="EMBL" id="PKPP01004783">
    <property type="protein sequence ID" value="PWA62796.1"/>
    <property type="molecule type" value="Genomic_DNA"/>
</dbReference>
<dbReference type="OrthoDB" id="1658195at2759"/>
<dbReference type="GO" id="GO:0009506">
    <property type="term" value="C:plasmodesma"/>
    <property type="evidence" value="ECO:0007669"/>
    <property type="project" value="TreeGrafter"/>
</dbReference>
<evidence type="ECO:0000256" key="3">
    <source>
        <dbReference type="ARBA" id="ARBA00022741"/>
    </source>
</evidence>
<dbReference type="Proteomes" id="UP000245207">
    <property type="component" value="Unassembled WGS sequence"/>
</dbReference>
<feature type="transmembrane region" description="Helical" evidence="6">
    <location>
        <begin position="647"/>
        <end position="669"/>
    </location>
</feature>
<keyword evidence="9" id="KW-1185">Reference proteome</keyword>
<dbReference type="GO" id="GO:0005524">
    <property type="term" value="F:ATP binding"/>
    <property type="evidence" value="ECO:0007669"/>
    <property type="project" value="UniProtKB-KW"/>
</dbReference>
<evidence type="ECO:0000313" key="9">
    <source>
        <dbReference type="Proteomes" id="UP000245207"/>
    </source>
</evidence>
<comment type="caution">
    <text evidence="8">The sequence shown here is derived from an EMBL/GenBank/DDBJ whole genome shotgun (WGS) entry which is preliminary data.</text>
</comment>
<keyword evidence="6" id="KW-1133">Transmembrane helix</keyword>
<gene>
    <name evidence="8" type="ORF">CTI12_AA361310</name>
</gene>
<name>A0A2U1MNJ8_ARTAN</name>
<dbReference type="InterPro" id="IPR045272">
    <property type="entry name" value="ANXUR1/2-like"/>
</dbReference>
<keyword evidence="6" id="KW-0812">Transmembrane</keyword>
<dbReference type="STRING" id="35608.A0A2U1MNJ8"/>
<dbReference type="GO" id="GO:0004674">
    <property type="term" value="F:protein serine/threonine kinase activity"/>
    <property type="evidence" value="ECO:0007669"/>
    <property type="project" value="UniProtKB-KW"/>
</dbReference>
<evidence type="ECO:0000256" key="4">
    <source>
        <dbReference type="ARBA" id="ARBA00022777"/>
    </source>
</evidence>
<sequence length="699" mass="79750">MVNEWQHLKIPFREIKVATENFKTLIGQGGYGWVYKGKLLVPGKETTVAVKRLDEKFGQGLKEFWTEIQLLSGQQHPNVISLVGYCDEGREQCIVYEYAERGSLDQYIRHTRKNTSTTLTWLQRLKICADAARGLDHLHNHGYIKSSNILIDKNWVSKISDLGLSKLSVSGFGMSLLYTKGCGTPGYGEPEYHSTGVVTKKSDVYSFGVVLFEVLCGRLCLSDSDDGFSLSNKSAKYHYEKNSLDKIIDQSLRKHIGSYSMTKFSKIAYRCLHDDREQRPDMDVVLKELEKALEEEEDATVTGFKILTGILGVGAWFFLLSEEYEHSHLSAGHSQRDKVATDNFKTLIGQGGYSWVYKGKLLVFGKETAVAVKRLDEKFGQGLKEFLTDIQLLSGQQHPNVISLVGYCDEGREKCIVYEYAEHGSLDQGNDIHDRNPYAMYNIKSTLFSIKLNHGGFFTSSPNRIYKDGKITFVDLIDCDEFSIHEIDSMLEDLEYDGRRVMFYHFLKPDYDLDNGLEPLACDKDILLLGYGEPEYHSTGVVSKKSDVYSFRVFLFEVLCGRLCLGASDDGFSLSSKPAKYHYENNSLYKIMDDSLREHMGSYSMTKFSEIAYRCLHDDREQRPAMDVVLKELEEALKYQEYAKVYAGARMVGLFLLEVFVTGFIDVIFKHRLSRQIGWPCVIFTKWGPKHDKKSYINM</sequence>
<dbReference type="PROSITE" id="PS50011">
    <property type="entry name" value="PROTEIN_KINASE_DOM"/>
    <property type="match status" value="2"/>
</dbReference>
<dbReference type="Gene3D" id="3.30.200.20">
    <property type="entry name" value="Phosphorylase Kinase, domain 1"/>
    <property type="match status" value="1"/>
</dbReference>
<proteinExistence type="predicted"/>
<feature type="domain" description="Protein kinase" evidence="7">
    <location>
        <begin position="342"/>
        <end position="637"/>
    </location>
</feature>
<dbReference type="AlphaFoldDB" id="A0A2U1MNJ8"/>
<feature type="domain" description="Protein kinase" evidence="7">
    <location>
        <begin position="20"/>
        <end position="293"/>
    </location>
</feature>